<reference evidence="2 3" key="1">
    <citation type="submission" date="2023-03" db="EMBL/GenBank/DDBJ databases">
        <title>Draft genome sequence of Streptomyces sp. K1PA1 isolated from peat swamp forest in Thailand.</title>
        <authorList>
            <person name="Klaysubun C."/>
            <person name="Duangmal K."/>
        </authorList>
    </citation>
    <scope>NUCLEOTIDE SEQUENCE [LARGE SCALE GENOMIC DNA]</scope>
    <source>
        <strain evidence="2 3">K1PA1</strain>
    </source>
</reference>
<organism evidence="2 3">
    <name type="scientific">Streptomyces tropicalis</name>
    <dbReference type="NCBI Taxonomy" id="3034234"/>
    <lineage>
        <taxon>Bacteria</taxon>
        <taxon>Bacillati</taxon>
        <taxon>Actinomycetota</taxon>
        <taxon>Actinomycetes</taxon>
        <taxon>Kitasatosporales</taxon>
        <taxon>Streptomycetaceae</taxon>
        <taxon>Streptomyces</taxon>
    </lineage>
</organism>
<feature type="region of interest" description="Disordered" evidence="1">
    <location>
        <begin position="54"/>
        <end position="74"/>
    </location>
</feature>
<dbReference type="RefSeq" id="WP_276108762.1">
    <property type="nucleotide sequence ID" value="NZ_JARJBB010000004.1"/>
</dbReference>
<dbReference type="EMBL" id="JARJBB010000004">
    <property type="protein sequence ID" value="MDF3299229.1"/>
    <property type="molecule type" value="Genomic_DNA"/>
</dbReference>
<gene>
    <name evidence="2" type="ORF">P3H78_11385</name>
</gene>
<evidence type="ECO:0000256" key="1">
    <source>
        <dbReference type="SAM" id="MobiDB-lite"/>
    </source>
</evidence>
<protein>
    <submittedName>
        <fullName evidence="2">Uncharacterized protein</fullName>
    </submittedName>
</protein>
<evidence type="ECO:0000313" key="3">
    <source>
        <dbReference type="Proteomes" id="UP001221150"/>
    </source>
</evidence>
<comment type="caution">
    <text evidence="2">The sequence shown here is derived from an EMBL/GenBank/DDBJ whole genome shotgun (WGS) entry which is preliminary data.</text>
</comment>
<accession>A0ABT6A3K5</accession>
<dbReference type="Proteomes" id="UP001221150">
    <property type="component" value="Unassembled WGS sequence"/>
</dbReference>
<name>A0ABT6A3K5_9ACTN</name>
<feature type="region of interest" description="Disordered" evidence="1">
    <location>
        <begin position="1"/>
        <end position="20"/>
    </location>
</feature>
<proteinExistence type="predicted"/>
<keyword evidence="3" id="KW-1185">Reference proteome</keyword>
<sequence length="74" mass="8604">MRFDDTKRAPVPPLPRRRKGRALHAVRRDVCELSGLGGRDLFAVPRDELRPPRRRARVRDLRPLTPVRSGRLRS</sequence>
<evidence type="ECO:0000313" key="2">
    <source>
        <dbReference type="EMBL" id="MDF3299229.1"/>
    </source>
</evidence>